<dbReference type="Gene3D" id="3.90.25.10">
    <property type="entry name" value="UDP-galactose 4-epimerase, domain 1"/>
    <property type="match status" value="1"/>
</dbReference>
<gene>
    <name evidence="4" type="ORF">LTR84_007050</name>
</gene>
<dbReference type="InterPro" id="IPR045312">
    <property type="entry name" value="PCBER-like"/>
</dbReference>
<evidence type="ECO:0000256" key="2">
    <source>
        <dbReference type="ARBA" id="ARBA00023002"/>
    </source>
</evidence>
<dbReference type="Gene3D" id="3.40.50.720">
    <property type="entry name" value="NAD(P)-binding Rossmann-like Domain"/>
    <property type="match status" value="1"/>
</dbReference>
<protein>
    <recommendedName>
        <fullName evidence="3">NmrA-like domain-containing protein</fullName>
    </recommendedName>
</protein>
<comment type="caution">
    <text evidence="4">The sequence shown here is derived from an EMBL/GenBank/DDBJ whole genome shotgun (WGS) entry which is preliminary data.</text>
</comment>
<dbReference type="RefSeq" id="XP_064702674.1">
    <property type="nucleotide sequence ID" value="XM_064850605.1"/>
</dbReference>
<feature type="domain" description="NmrA-like" evidence="3">
    <location>
        <begin position="5"/>
        <end position="247"/>
    </location>
</feature>
<evidence type="ECO:0000259" key="3">
    <source>
        <dbReference type="Pfam" id="PF05368"/>
    </source>
</evidence>
<name>A0AAV9N385_9EURO</name>
<dbReference type="InterPro" id="IPR051609">
    <property type="entry name" value="NmrA/Isoflavone_reductase-like"/>
</dbReference>
<dbReference type="Pfam" id="PF05368">
    <property type="entry name" value="NmrA"/>
    <property type="match status" value="1"/>
</dbReference>
<keyword evidence="2" id="KW-0560">Oxidoreductase</keyword>
<dbReference type="GeneID" id="89975218"/>
<proteinExistence type="predicted"/>
<dbReference type="PANTHER" id="PTHR47706:SF1">
    <property type="entry name" value="CIPA-LIKE, PUTATIVE (AFU_ORTHOLOGUE AFUA_1G12460)-RELATED"/>
    <property type="match status" value="1"/>
</dbReference>
<keyword evidence="5" id="KW-1185">Reference proteome</keyword>
<dbReference type="CDD" id="cd05259">
    <property type="entry name" value="PCBER_SDR_a"/>
    <property type="match status" value="1"/>
</dbReference>
<dbReference type="InterPro" id="IPR008030">
    <property type="entry name" value="NmrA-like"/>
</dbReference>
<dbReference type="PANTHER" id="PTHR47706">
    <property type="entry name" value="NMRA-LIKE FAMILY PROTEIN"/>
    <property type="match status" value="1"/>
</dbReference>
<organism evidence="4 5">
    <name type="scientific">Exophiala bonariae</name>
    <dbReference type="NCBI Taxonomy" id="1690606"/>
    <lineage>
        <taxon>Eukaryota</taxon>
        <taxon>Fungi</taxon>
        <taxon>Dikarya</taxon>
        <taxon>Ascomycota</taxon>
        <taxon>Pezizomycotina</taxon>
        <taxon>Eurotiomycetes</taxon>
        <taxon>Chaetothyriomycetidae</taxon>
        <taxon>Chaetothyriales</taxon>
        <taxon>Herpotrichiellaceae</taxon>
        <taxon>Exophiala</taxon>
    </lineage>
</organism>
<keyword evidence="1" id="KW-0521">NADP</keyword>
<evidence type="ECO:0000313" key="4">
    <source>
        <dbReference type="EMBL" id="KAK5047107.1"/>
    </source>
</evidence>
<accession>A0AAV9N385</accession>
<evidence type="ECO:0000313" key="5">
    <source>
        <dbReference type="Proteomes" id="UP001358417"/>
    </source>
</evidence>
<dbReference type="EMBL" id="JAVRRD010000027">
    <property type="protein sequence ID" value="KAK5047107.1"/>
    <property type="molecule type" value="Genomic_DNA"/>
</dbReference>
<dbReference type="SUPFAM" id="SSF51735">
    <property type="entry name" value="NAD(P)-binding Rossmann-fold domains"/>
    <property type="match status" value="1"/>
</dbReference>
<evidence type="ECO:0000256" key="1">
    <source>
        <dbReference type="ARBA" id="ARBA00022857"/>
    </source>
</evidence>
<reference evidence="4 5" key="1">
    <citation type="submission" date="2023-08" db="EMBL/GenBank/DDBJ databases">
        <title>Black Yeasts Isolated from many extreme environments.</title>
        <authorList>
            <person name="Coleine C."/>
            <person name="Stajich J.E."/>
            <person name="Selbmann L."/>
        </authorList>
    </citation>
    <scope>NUCLEOTIDE SEQUENCE [LARGE SCALE GENOMIC DNA]</scope>
    <source>
        <strain evidence="4 5">CCFEE 5792</strain>
    </source>
</reference>
<sequence length="300" mass="32425">MPPIKVALAGATGNLGTPILDALLQSRVSVTVLSRTGGNSSKLARHPNLKIEEVDFESVQSLSKALQGIEVVVSCVSTLAIGSQNRLIDASVYAGVKRFIPAEFGMDSLNPLCMQLPVCVPKAATQKYLKDKTRQNPGFSWTGIANGLFLDWGMKVGFIINLKEHTAKLYNGGDVPFSATRLIDVAKAVLAVIHNQEQTANRLLYIHSAVVTQNQLIGYVKNIVGKQWQTSQKDTEELRKESLVALEKGDVMAAMDGFCVAASWNADYGCDFSGHLDNELLGLKLLDEEGLKALVASLLI</sequence>
<dbReference type="GO" id="GO:0016491">
    <property type="term" value="F:oxidoreductase activity"/>
    <property type="evidence" value="ECO:0007669"/>
    <property type="project" value="UniProtKB-KW"/>
</dbReference>
<dbReference type="Proteomes" id="UP001358417">
    <property type="component" value="Unassembled WGS sequence"/>
</dbReference>
<dbReference type="InterPro" id="IPR036291">
    <property type="entry name" value="NAD(P)-bd_dom_sf"/>
</dbReference>
<dbReference type="AlphaFoldDB" id="A0AAV9N385"/>